<gene>
    <name evidence="7" type="ORF">Zmor_009958</name>
</gene>
<keyword evidence="8" id="KW-1185">Reference proteome</keyword>
<name>A0AA38IN95_9CUCU</name>
<dbReference type="Pfam" id="PF09030">
    <property type="entry name" value="Creb_binding"/>
    <property type="match status" value="1"/>
</dbReference>
<accession>A0AA38IN95</accession>
<dbReference type="GO" id="GO:0004402">
    <property type="term" value="F:histone acetyltransferase activity"/>
    <property type="evidence" value="ECO:0007669"/>
    <property type="project" value="InterPro"/>
</dbReference>
<dbReference type="InterPro" id="IPR035898">
    <property type="entry name" value="TAZ_dom_sf"/>
</dbReference>
<dbReference type="EMBL" id="JALNTZ010000003">
    <property type="protein sequence ID" value="KAJ3658204.1"/>
    <property type="molecule type" value="Genomic_DNA"/>
</dbReference>
<dbReference type="InterPro" id="IPR009110">
    <property type="entry name" value="Nuc_rcpt_coact"/>
</dbReference>
<sequence>MLSSGWARGSARGDGQVSQTTGKMHQHDAHQTSARLINIIVKLNRWWRQSVKTWILTGTTPPRSVLVVSCMCTRTPKRDCNSCRQLLALCCYHAKRNRDCESELCVVPYCAKLKLLMKLKRRAKRAARKQKESGFSLVASELNTTQPGQEETKSQQEAMPAGEVPDPNIPSPPPPPQLVVVGEHLETSEGNLLPTQPWQPGYPDGVQGMQQPELPIIQPPDPQMIQQTDPLLIRQPDLQTIQQDQIRQSPVRETQESTRPITSTFSLQSRQALQQLLHALRLPRSAEQELQILNILKANPQLLAAFIKQRQAQMLQASGAGLSATSLQLL</sequence>
<evidence type="ECO:0000313" key="7">
    <source>
        <dbReference type="EMBL" id="KAJ3658204.1"/>
    </source>
</evidence>
<comment type="caution">
    <text evidence="7">The sequence shown here is derived from an EMBL/GenBank/DDBJ whole genome shotgun (WGS) entry which is preliminary data.</text>
</comment>
<evidence type="ECO:0000256" key="1">
    <source>
        <dbReference type="ARBA" id="ARBA00022737"/>
    </source>
</evidence>
<keyword evidence="3" id="KW-0804">Transcription</keyword>
<evidence type="ECO:0000256" key="4">
    <source>
        <dbReference type="ARBA" id="ARBA00023242"/>
    </source>
</evidence>
<dbReference type="Proteomes" id="UP001168821">
    <property type="component" value="Unassembled WGS sequence"/>
</dbReference>
<evidence type="ECO:0000313" key="8">
    <source>
        <dbReference type="Proteomes" id="UP001168821"/>
    </source>
</evidence>
<dbReference type="AlphaFoldDB" id="A0AA38IN95"/>
<protein>
    <recommendedName>
        <fullName evidence="6">Nuclear receptor coactivator CREB-bp-like interlocking domain-containing protein</fullName>
    </recommendedName>
</protein>
<dbReference type="GO" id="GO:0003713">
    <property type="term" value="F:transcription coactivator activity"/>
    <property type="evidence" value="ECO:0007669"/>
    <property type="project" value="InterPro"/>
</dbReference>
<feature type="region of interest" description="Disordered" evidence="5">
    <location>
        <begin position="243"/>
        <end position="262"/>
    </location>
</feature>
<dbReference type="SUPFAM" id="SSF69125">
    <property type="entry name" value="Nuclear receptor coactivator interlocking domain"/>
    <property type="match status" value="1"/>
</dbReference>
<proteinExistence type="predicted"/>
<feature type="region of interest" description="Disordered" evidence="5">
    <location>
        <begin position="1"/>
        <end position="29"/>
    </location>
</feature>
<dbReference type="CDD" id="cd20910">
    <property type="entry name" value="NCBD_CREBBP-p300_like"/>
    <property type="match status" value="1"/>
</dbReference>
<dbReference type="InterPro" id="IPR014744">
    <property type="entry name" value="Nuc_rcpt_coact_CREBbp"/>
</dbReference>
<evidence type="ECO:0000256" key="5">
    <source>
        <dbReference type="SAM" id="MobiDB-lite"/>
    </source>
</evidence>
<dbReference type="GO" id="GO:0005634">
    <property type="term" value="C:nucleus"/>
    <property type="evidence" value="ECO:0007669"/>
    <property type="project" value="InterPro"/>
</dbReference>
<organism evidence="7 8">
    <name type="scientific">Zophobas morio</name>
    <dbReference type="NCBI Taxonomy" id="2755281"/>
    <lineage>
        <taxon>Eukaryota</taxon>
        <taxon>Metazoa</taxon>
        <taxon>Ecdysozoa</taxon>
        <taxon>Arthropoda</taxon>
        <taxon>Hexapoda</taxon>
        <taxon>Insecta</taxon>
        <taxon>Pterygota</taxon>
        <taxon>Neoptera</taxon>
        <taxon>Endopterygota</taxon>
        <taxon>Coleoptera</taxon>
        <taxon>Polyphaga</taxon>
        <taxon>Cucujiformia</taxon>
        <taxon>Tenebrionidae</taxon>
        <taxon>Zophobas</taxon>
    </lineage>
</organism>
<evidence type="ECO:0000256" key="3">
    <source>
        <dbReference type="ARBA" id="ARBA00023163"/>
    </source>
</evidence>
<dbReference type="Gene3D" id="1.10.1630.10">
    <property type="entry name" value="Nuclear receptor coactivator, CREB-bp-like, interlocking domain"/>
    <property type="match status" value="1"/>
</dbReference>
<evidence type="ECO:0000259" key="6">
    <source>
        <dbReference type="Pfam" id="PF09030"/>
    </source>
</evidence>
<reference evidence="7" key="1">
    <citation type="journal article" date="2023" name="G3 (Bethesda)">
        <title>Whole genome assemblies of Zophobas morio and Tenebrio molitor.</title>
        <authorList>
            <person name="Kaur S."/>
            <person name="Stinson S.A."/>
            <person name="diCenzo G.C."/>
        </authorList>
    </citation>
    <scope>NUCLEOTIDE SEQUENCE</scope>
    <source>
        <strain evidence="7">QUZm001</strain>
    </source>
</reference>
<keyword evidence="2" id="KW-0805">Transcription regulation</keyword>
<keyword evidence="4" id="KW-0539">Nucleus</keyword>
<dbReference type="Gene3D" id="1.20.1020.10">
    <property type="entry name" value="TAZ domain"/>
    <property type="match status" value="1"/>
</dbReference>
<dbReference type="InterPro" id="IPR037073">
    <property type="entry name" value="Nuc_rcpt_coact_CREBbp_sf"/>
</dbReference>
<feature type="domain" description="Nuclear receptor coactivator CREB-bp-like interlocking" evidence="6">
    <location>
        <begin position="223"/>
        <end position="313"/>
    </location>
</feature>
<feature type="region of interest" description="Disordered" evidence="5">
    <location>
        <begin position="140"/>
        <end position="175"/>
    </location>
</feature>
<keyword evidence="1" id="KW-0677">Repeat</keyword>
<evidence type="ECO:0000256" key="2">
    <source>
        <dbReference type="ARBA" id="ARBA00023015"/>
    </source>
</evidence>
<dbReference type="GO" id="GO:0000123">
    <property type="term" value="C:histone acetyltransferase complex"/>
    <property type="evidence" value="ECO:0007669"/>
    <property type="project" value="InterPro"/>
</dbReference>